<feature type="compositionally biased region" description="Basic and acidic residues" evidence="1">
    <location>
        <begin position="41"/>
        <end position="72"/>
    </location>
</feature>
<dbReference type="PROSITE" id="PS51122">
    <property type="entry name" value="CALPONIN_2"/>
    <property type="match status" value="1"/>
</dbReference>
<name>A0AAN8X0Y2_HALRR</name>
<dbReference type="Proteomes" id="UP001381693">
    <property type="component" value="Unassembled WGS sequence"/>
</dbReference>
<dbReference type="InterPro" id="IPR000557">
    <property type="entry name" value="Calponin_repeat"/>
</dbReference>
<protein>
    <submittedName>
        <fullName evidence="2">Uncharacterized protein</fullName>
    </submittedName>
</protein>
<gene>
    <name evidence="2" type="ORF">SK128_004329</name>
</gene>
<reference evidence="2 3" key="1">
    <citation type="submission" date="2023-11" db="EMBL/GenBank/DDBJ databases">
        <title>Halocaridina rubra genome assembly.</title>
        <authorList>
            <person name="Smith C."/>
        </authorList>
    </citation>
    <scope>NUCLEOTIDE SEQUENCE [LARGE SCALE GENOMIC DNA]</scope>
    <source>
        <strain evidence="2">EP-1</strain>
        <tissue evidence="2">Whole</tissue>
    </source>
</reference>
<feature type="region of interest" description="Disordered" evidence="1">
    <location>
        <begin position="1"/>
        <end position="100"/>
    </location>
</feature>
<evidence type="ECO:0000313" key="2">
    <source>
        <dbReference type="EMBL" id="KAK7075960.1"/>
    </source>
</evidence>
<dbReference type="EMBL" id="JAXCGZ010009958">
    <property type="protein sequence ID" value="KAK7075960.1"/>
    <property type="molecule type" value="Genomic_DNA"/>
</dbReference>
<accession>A0AAN8X0Y2</accession>
<dbReference type="Pfam" id="PF00402">
    <property type="entry name" value="Calponin"/>
    <property type="match status" value="1"/>
</dbReference>
<sequence>PQKLISSDGHQIIGLQAGSNKGASQAGMKPYGAPRQILPDENSKNNRPMREKSLPHSTEDISHDSLGSHDEDSASSAVDEDSYSQSSINEQQEIGVGDNG</sequence>
<feature type="non-terminal residue" evidence="2">
    <location>
        <position position="100"/>
    </location>
</feature>
<keyword evidence="3" id="KW-1185">Reference proteome</keyword>
<proteinExistence type="predicted"/>
<dbReference type="AlphaFoldDB" id="A0AAN8X0Y2"/>
<evidence type="ECO:0000313" key="3">
    <source>
        <dbReference type="Proteomes" id="UP001381693"/>
    </source>
</evidence>
<comment type="caution">
    <text evidence="2">The sequence shown here is derived from an EMBL/GenBank/DDBJ whole genome shotgun (WGS) entry which is preliminary data.</text>
</comment>
<feature type="non-terminal residue" evidence="2">
    <location>
        <position position="1"/>
    </location>
</feature>
<dbReference type="PROSITE" id="PS01052">
    <property type="entry name" value="CALPONIN_1"/>
    <property type="match status" value="1"/>
</dbReference>
<organism evidence="2 3">
    <name type="scientific">Halocaridina rubra</name>
    <name type="common">Hawaiian red shrimp</name>
    <dbReference type="NCBI Taxonomy" id="373956"/>
    <lineage>
        <taxon>Eukaryota</taxon>
        <taxon>Metazoa</taxon>
        <taxon>Ecdysozoa</taxon>
        <taxon>Arthropoda</taxon>
        <taxon>Crustacea</taxon>
        <taxon>Multicrustacea</taxon>
        <taxon>Malacostraca</taxon>
        <taxon>Eumalacostraca</taxon>
        <taxon>Eucarida</taxon>
        <taxon>Decapoda</taxon>
        <taxon>Pleocyemata</taxon>
        <taxon>Caridea</taxon>
        <taxon>Atyoidea</taxon>
        <taxon>Atyidae</taxon>
        <taxon>Halocaridina</taxon>
    </lineage>
</organism>
<evidence type="ECO:0000256" key="1">
    <source>
        <dbReference type="SAM" id="MobiDB-lite"/>
    </source>
</evidence>